<gene>
    <name evidence="1" type="ORF">PGSY75_1238000</name>
</gene>
<dbReference type="VEuPathDB" id="PlasmoDB:PGSY75_1238000"/>
<reference evidence="1 2" key="1">
    <citation type="journal article" date="2016" name="Nat. Commun.">
        <title>Genomes of cryptic chimpanzee Plasmodium species reveal key evolutionary events leading to human malaria.</title>
        <authorList>
            <person name="Sundararaman S.A."/>
            <person name="Plenderleith L.J."/>
            <person name="Liu W."/>
            <person name="Loy D.E."/>
            <person name="Learn G.H."/>
            <person name="Li Y."/>
            <person name="Shaw K.S."/>
            <person name="Ayouba A."/>
            <person name="Peeters M."/>
            <person name="Speede S."/>
            <person name="Shaw G.M."/>
            <person name="Bushman F.D."/>
            <person name="Brisson D."/>
            <person name="Rayner J.C."/>
            <person name="Sharp P.M."/>
            <person name="Hahn B.H."/>
        </authorList>
    </citation>
    <scope>NUCLEOTIDE SEQUENCE [LARGE SCALE GENOMIC DNA]</scope>
    <source>
        <strain evidence="1 2">SY75</strain>
    </source>
</reference>
<dbReference type="Proteomes" id="UP000076004">
    <property type="component" value="Unassembled WGS sequence"/>
</dbReference>
<dbReference type="EMBL" id="LVLB01000013">
    <property type="protein sequence ID" value="KYN98175.1"/>
    <property type="molecule type" value="Genomic_DNA"/>
</dbReference>
<protein>
    <submittedName>
        <fullName evidence="1">Putative COPI associated protein</fullName>
    </submittedName>
</protein>
<evidence type="ECO:0000313" key="1">
    <source>
        <dbReference type="EMBL" id="KYN98175.1"/>
    </source>
</evidence>
<accession>A0A151LGR8</accession>
<evidence type="ECO:0000313" key="2">
    <source>
        <dbReference type="Proteomes" id="UP000076004"/>
    </source>
</evidence>
<dbReference type="AlphaFoldDB" id="A0A151LGR8"/>
<proteinExistence type="predicted"/>
<dbReference type="RefSeq" id="XP_018640814.1">
    <property type="nucleotide sequence ID" value="XM_018786949.1"/>
</dbReference>
<dbReference type="KEGG" id="pgab:PGSY75_1238000"/>
<feature type="non-terminal residue" evidence="1">
    <location>
        <position position="20"/>
    </location>
</feature>
<name>A0A151LGR8_9APIC</name>
<organism evidence="1 2">
    <name type="scientific">Plasmodium gaboni</name>
    <dbReference type="NCBI Taxonomy" id="647221"/>
    <lineage>
        <taxon>Eukaryota</taxon>
        <taxon>Sar</taxon>
        <taxon>Alveolata</taxon>
        <taxon>Apicomplexa</taxon>
        <taxon>Aconoidasida</taxon>
        <taxon>Haemosporida</taxon>
        <taxon>Plasmodiidae</taxon>
        <taxon>Plasmodium</taxon>
        <taxon>Plasmodium (Laverania)</taxon>
    </lineage>
</organism>
<dbReference type="GeneID" id="29777540"/>
<sequence>MALFFTDLPNFSLRFLSMIS</sequence>
<comment type="caution">
    <text evidence="1">The sequence shown here is derived from an EMBL/GenBank/DDBJ whole genome shotgun (WGS) entry which is preliminary data.</text>
</comment>